<protein>
    <recommendedName>
        <fullName evidence="3">ABM domain-containing protein</fullName>
    </recommendedName>
</protein>
<dbReference type="SUPFAM" id="SSF54909">
    <property type="entry name" value="Dimeric alpha+beta barrel"/>
    <property type="match status" value="1"/>
</dbReference>
<sequence length="98" mass="10855">MSTVETIRFKLREGIADEDFLRRNRTVEAEYMAKRPGFKSRQTAVSADGEYLVQVHWATAEDADATIAAFSGAPETQDFLAAVDVSTVASGRYQLVDH</sequence>
<gene>
    <name evidence="1" type="ORF">FHS29_000933</name>
</gene>
<reference evidence="1 2" key="1">
    <citation type="submission" date="2020-08" db="EMBL/GenBank/DDBJ databases">
        <title>Genomic Encyclopedia of Type Strains, Phase III (KMG-III): the genomes of soil and plant-associated and newly described type strains.</title>
        <authorList>
            <person name="Whitman W."/>
        </authorList>
    </citation>
    <scope>NUCLEOTIDE SEQUENCE [LARGE SCALE GENOMIC DNA]</scope>
    <source>
        <strain evidence="1 2">CECT 8640</strain>
    </source>
</reference>
<keyword evidence="2" id="KW-1185">Reference proteome</keyword>
<dbReference type="Gene3D" id="3.30.70.100">
    <property type="match status" value="1"/>
</dbReference>
<name>A0A841CBP0_9PSEU</name>
<dbReference type="EMBL" id="JACHJN010000001">
    <property type="protein sequence ID" value="MBB5954363.1"/>
    <property type="molecule type" value="Genomic_DNA"/>
</dbReference>
<organism evidence="1 2">
    <name type="scientific">Saccharothrix tamanrassetensis</name>
    <dbReference type="NCBI Taxonomy" id="1051531"/>
    <lineage>
        <taxon>Bacteria</taxon>
        <taxon>Bacillati</taxon>
        <taxon>Actinomycetota</taxon>
        <taxon>Actinomycetes</taxon>
        <taxon>Pseudonocardiales</taxon>
        <taxon>Pseudonocardiaceae</taxon>
        <taxon>Saccharothrix</taxon>
    </lineage>
</organism>
<proteinExistence type="predicted"/>
<accession>A0A841CBP0</accession>
<dbReference type="Proteomes" id="UP000547510">
    <property type="component" value="Unassembled WGS sequence"/>
</dbReference>
<dbReference type="RefSeq" id="WP_184688473.1">
    <property type="nucleotide sequence ID" value="NZ_JACHJN010000001.1"/>
</dbReference>
<evidence type="ECO:0000313" key="1">
    <source>
        <dbReference type="EMBL" id="MBB5954363.1"/>
    </source>
</evidence>
<dbReference type="AlphaFoldDB" id="A0A841CBP0"/>
<evidence type="ECO:0000313" key="2">
    <source>
        <dbReference type="Proteomes" id="UP000547510"/>
    </source>
</evidence>
<evidence type="ECO:0008006" key="3">
    <source>
        <dbReference type="Google" id="ProtNLM"/>
    </source>
</evidence>
<dbReference type="InterPro" id="IPR011008">
    <property type="entry name" value="Dimeric_a/b-barrel"/>
</dbReference>
<comment type="caution">
    <text evidence="1">The sequence shown here is derived from an EMBL/GenBank/DDBJ whole genome shotgun (WGS) entry which is preliminary data.</text>
</comment>